<keyword evidence="8" id="KW-0157">Chromophore</keyword>
<dbReference type="FunFam" id="1.20.1070.10:FF:000160">
    <property type="entry name" value="Related to Opsin-1"/>
    <property type="match status" value="1"/>
</dbReference>
<evidence type="ECO:0000256" key="6">
    <source>
        <dbReference type="ARBA" id="ARBA00022925"/>
    </source>
</evidence>
<dbReference type="PRINTS" id="PR00251">
    <property type="entry name" value="BACTRLOPSIN"/>
</dbReference>
<dbReference type="GO" id="GO:0007602">
    <property type="term" value="P:phototransduction"/>
    <property type="evidence" value="ECO:0007669"/>
    <property type="project" value="UniProtKB-KW"/>
</dbReference>
<evidence type="ECO:0000256" key="2">
    <source>
        <dbReference type="ARBA" id="ARBA00008130"/>
    </source>
</evidence>
<dbReference type="GO" id="GO:0009881">
    <property type="term" value="F:photoreceptor activity"/>
    <property type="evidence" value="ECO:0007669"/>
    <property type="project" value="UniProtKB-KW"/>
</dbReference>
<evidence type="ECO:0000256" key="10">
    <source>
        <dbReference type="ARBA" id="ARBA00023170"/>
    </source>
</evidence>
<dbReference type="GO" id="GO:0005886">
    <property type="term" value="C:plasma membrane"/>
    <property type="evidence" value="ECO:0007669"/>
    <property type="project" value="TreeGrafter"/>
</dbReference>
<feature type="transmembrane region" description="Helical" evidence="11">
    <location>
        <begin position="39"/>
        <end position="58"/>
    </location>
</feature>
<evidence type="ECO:0000256" key="4">
    <source>
        <dbReference type="ARBA" id="ARBA00022606"/>
    </source>
</evidence>
<keyword evidence="6" id="KW-0681">Retinal protein</keyword>
<feature type="transmembrane region" description="Helical" evidence="11">
    <location>
        <begin position="174"/>
        <end position="192"/>
    </location>
</feature>
<comment type="subcellular location">
    <subcellularLocation>
        <location evidence="1">Membrane</location>
        <topology evidence="1">Multi-pass membrane protein</topology>
    </subcellularLocation>
</comment>
<dbReference type="SUPFAM" id="SSF81321">
    <property type="entry name" value="Family A G protein-coupled receptor-like"/>
    <property type="match status" value="1"/>
</dbReference>
<keyword evidence="5 11" id="KW-0812">Transmembrane</keyword>
<evidence type="ECO:0000256" key="8">
    <source>
        <dbReference type="ARBA" id="ARBA00022991"/>
    </source>
</evidence>
<evidence type="ECO:0000256" key="7">
    <source>
        <dbReference type="ARBA" id="ARBA00022989"/>
    </source>
</evidence>
<keyword evidence="4" id="KW-0716">Sensory transduction</keyword>
<feature type="transmembrane region" description="Helical" evidence="11">
    <location>
        <begin position="122"/>
        <end position="140"/>
    </location>
</feature>
<protein>
    <submittedName>
        <fullName evidence="12">Opsin</fullName>
    </submittedName>
</protein>
<evidence type="ECO:0000256" key="9">
    <source>
        <dbReference type="ARBA" id="ARBA00023136"/>
    </source>
</evidence>
<organism evidence="12 13">
    <name type="scientific">Ajellomyces capsulatus</name>
    <name type="common">Darling's disease fungus</name>
    <name type="synonym">Histoplasma capsulatum</name>
    <dbReference type="NCBI Taxonomy" id="5037"/>
    <lineage>
        <taxon>Eukaryota</taxon>
        <taxon>Fungi</taxon>
        <taxon>Dikarya</taxon>
        <taxon>Ascomycota</taxon>
        <taxon>Pezizomycotina</taxon>
        <taxon>Eurotiomycetes</taxon>
        <taxon>Eurotiomycetidae</taxon>
        <taxon>Onygenales</taxon>
        <taxon>Ajellomycetaceae</taxon>
        <taxon>Histoplasma</taxon>
    </lineage>
</organism>
<feature type="transmembrane region" description="Helical" evidence="11">
    <location>
        <begin position="243"/>
        <end position="263"/>
    </location>
</feature>
<name>A0A8A1MA94_AJECA</name>
<reference evidence="12" key="1">
    <citation type="submission" date="2021-01" db="EMBL/GenBank/DDBJ databases">
        <title>Chromosome-level genome assembly of a human fungal pathogen reveals clustering of transcriptionally co-regulated genes.</title>
        <authorList>
            <person name="Voorhies M."/>
            <person name="Cohen S."/>
            <person name="Shea T.P."/>
            <person name="Petrus S."/>
            <person name="Munoz J.F."/>
            <person name="Poplawski S."/>
            <person name="Goldman W.E."/>
            <person name="Michael T."/>
            <person name="Cuomo C.A."/>
            <person name="Sil A."/>
            <person name="Beyhan S."/>
        </authorList>
    </citation>
    <scope>NUCLEOTIDE SEQUENCE</scope>
    <source>
        <strain evidence="12">WU24</strain>
    </source>
</reference>
<feature type="transmembrane region" description="Helical" evidence="11">
    <location>
        <begin position="67"/>
        <end position="86"/>
    </location>
</feature>
<dbReference type="InterPro" id="IPR001425">
    <property type="entry name" value="Arc/bac/fun_rhodopsins"/>
</dbReference>
<dbReference type="VEuPathDB" id="FungiDB:I7I51_02644"/>
<gene>
    <name evidence="12" type="primary">OPS1</name>
    <name evidence="12" type="ORF">I7I51_02644</name>
</gene>
<evidence type="ECO:0000313" key="12">
    <source>
        <dbReference type="EMBL" id="QSS62901.1"/>
    </source>
</evidence>
<feature type="transmembrane region" description="Helical" evidence="11">
    <location>
        <begin position="147"/>
        <end position="168"/>
    </location>
</feature>
<dbReference type="GO" id="GO:0005783">
    <property type="term" value="C:endoplasmic reticulum"/>
    <property type="evidence" value="ECO:0007669"/>
    <property type="project" value="TreeGrafter"/>
</dbReference>
<accession>A0A8A1MA94</accession>
<keyword evidence="10" id="KW-0675">Receptor</keyword>
<feature type="transmembrane region" description="Helical" evidence="11">
    <location>
        <begin position="213"/>
        <end position="231"/>
    </location>
</feature>
<dbReference type="PANTHER" id="PTHR28286:SF2">
    <property type="entry name" value="BACTERIORHODOPSIN _OPSIN, NOPA (EUROFUNG)"/>
    <property type="match status" value="1"/>
</dbReference>
<evidence type="ECO:0000256" key="11">
    <source>
        <dbReference type="SAM" id="Phobius"/>
    </source>
</evidence>
<dbReference type="CDD" id="cd15028">
    <property type="entry name" value="7tm_Opsin-1_euk"/>
    <property type="match status" value="1"/>
</dbReference>
<evidence type="ECO:0000313" key="13">
    <source>
        <dbReference type="Proteomes" id="UP000663671"/>
    </source>
</evidence>
<dbReference type="EMBL" id="CP069112">
    <property type="protein sequence ID" value="QSS62901.1"/>
    <property type="molecule type" value="Genomic_DNA"/>
</dbReference>
<dbReference type="Proteomes" id="UP000663671">
    <property type="component" value="Chromosome 7"/>
</dbReference>
<keyword evidence="3" id="KW-0600">Photoreceptor protein</keyword>
<keyword evidence="9 11" id="KW-0472">Membrane</keyword>
<comment type="similarity">
    <text evidence="2">Belongs to the archaeal/bacterial/fungal opsin family.</text>
</comment>
<keyword evidence="7 11" id="KW-1133">Transmembrane helix</keyword>
<evidence type="ECO:0000256" key="5">
    <source>
        <dbReference type="ARBA" id="ARBA00022692"/>
    </source>
</evidence>
<proteinExistence type="inferred from homology"/>
<evidence type="ECO:0000256" key="3">
    <source>
        <dbReference type="ARBA" id="ARBA00022543"/>
    </source>
</evidence>
<dbReference type="PANTHER" id="PTHR28286">
    <property type="match status" value="1"/>
</dbReference>
<dbReference type="OrthoDB" id="10261467at2759"/>
<sequence length="298" mass="32959">MIKPTKIDTFRSSSTISPIPTIIPNEPIYQEISATGYRTLWVVAILMLLSSLIFYILASRVPVQKRLFHILASLVATVSFLAYFAMATGGGKAYNHAINHEHHKNASDTIQHIYREVYWVRYVNWGLTFPMILIILVLLAGMNGASLLISIVANLVMNIAGAISAYGGYSGRKWAWYTISCLAYLTIVYQVGFNGRRAVASKDNRRKTLFGSLSSLATIVLLAYLIVWAASSNARRMSIDGEVIIYAILDLLVQGLFGYWLLISHNNSMSAYSLNMDGFWASGIGTEGNIRIGNGEES</sequence>
<dbReference type="Gene3D" id="1.20.1070.10">
    <property type="entry name" value="Rhodopsin 7-helix transmembrane proteins"/>
    <property type="match status" value="1"/>
</dbReference>
<dbReference type="Pfam" id="PF01036">
    <property type="entry name" value="Bac_rhodopsin"/>
    <property type="match status" value="1"/>
</dbReference>
<evidence type="ECO:0000256" key="1">
    <source>
        <dbReference type="ARBA" id="ARBA00004141"/>
    </source>
</evidence>
<dbReference type="SMART" id="SM01021">
    <property type="entry name" value="Bac_rhodopsin"/>
    <property type="match status" value="1"/>
</dbReference>
<dbReference type="AlphaFoldDB" id="A0A8A1MA94"/>